<proteinExistence type="predicted"/>
<evidence type="ECO:0008006" key="3">
    <source>
        <dbReference type="Google" id="ProtNLM"/>
    </source>
</evidence>
<dbReference type="PANTHER" id="PTHR33116">
    <property type="entry name" value="REVERSE TRANSCRIPTASE ZINC-BINDING DOMAIN-CONTAINING PROTEIN-RELATED-RELATED"/>
    <property type="match status" value="1"/>
</dbReference>
<accession>A0AAV9M3X2</accession>
<name>A0AAV9M3X2_9SOLN</name>
<dbReference type="Proteomes" id="UP001311915">
    <property type="component" value="Unassembled WGS sequence"/>
</dbReference>
<gene>
    <name evidence="1" type="ORF">R3W88_025110</name>
</gene>
<sequence length="235" mass="28030">MQGRVQLLQTILFGVQSYWAQLFLIPSKVVKLIEAHCKRYVWTGTNHINKKALVAWEKICTPKSAGGLNITNLHLWNKATIAMTFWDLTHKQDKIWIRWIHSFYIKNHDIQVKPIPQHACWMNRKILKAKTVWNNCQLMNQQSITRELYLRLIRDGMRVPWKCLMFNTTARPKAVFIMWLYWMHMTFDIGGNWQQHLTWALKNAKGKTIRAQSFKMVYAEAIYAIWIERIQRVFV</sequence>
<protein>
    <recommendedName>
        <fullName evidence="3">Reverse transcriptase zinc-binding domain-containing protein</fullName>
    </recommendedName>
</protein>
<reference evidence="1 2" key="1">
    <citation type="submission" date="2023-10" db="EMBL/GenBank/DDBJ databases">
        <title>Genome-Wide Identification Analysis in wild type Solanum Pinnatisectum Reveals Some Genes Defensing Phytophthora Infestans.</title>
        <authorList>
            <person name="Sun C."/>
        </authorList>
    </citation>
    <scope>NUCLEOTIDE SEQUENCE [LARGE SCALE GENOMIC DNA]</scope>
    <source>
        <strain evidence="1">LQN</strain>
        <tissue evidence="1">Leaf</tissue>
    </source>
</reference>
<keyword evidence="2" id="KW-1185">Reference proteome</keyword>
<evidence type="ECO:0000313" key="2">
    <source>
        <dbReference type="Proteomes" id="UP001311915"/>
    </source>
</evidence>
<dbReference type="EMBL" id="JAWPEI010000003">
    <property type="protein sequence ID" value="KAK4732122.1"/>
    <property type="molecule type" value="Genomic_DNA"/>
</dbReference>
<organism evidence="1 2">
    <name type="scientific">Solanum pinnatisectum</name>
    <name type="common">tansyleaf nightshade</name>
    <dbReference type="NCBI Taxonomy" id="50273"/>
    <lineage>
        <taxon>Eukaryota</taxon>
        <taxon>Viridiplantae</taxon>
        <taxon>Streptophyta</taxon>
        <taxon>Embryophyta</taxon>
        <taxon>Tracheophyta</taxon>
        <taxon>Spermatophyta</taxon>
        <taxon>Magnoliopsida</taxon>
        <taxon>eudicotyledons</taxon>
        <taxon>Gunneridae</taxon>
        <taxon>Pentapetalae</taxon>
        <taxon>asterids</taxon>
        <taxon>lamiids</taxon>
        <taxon>Solanales</taxon>
        <taxon>Solanaceae</taxon>
        <taxon>Solanoideae</taxon>
        <taxon>Solaneae</taxon>
        <taxon>Solanum</taxon>
    </lineage>
</organism>
<evidence type="ECO:0000313" key="1">
    <source>
        <dbReference type="EMBL" id="KAK4732122.1"/>
    </source>
</evidence>
<dbReference type="AlphaFoldDB" id="A0AAV9M3X2"/>
<dbReference type="PANTHER" id="PTHR33116:SF66">
    <property type="entry name" value="REVERSE TRANSCRIPTASE ZINC-BINDING DOMAIN-CONTAINING PROTEIN"/>
    <property type="match status" value="1"/>
</dbReference>
<comment type="caution">
    <text evidence="1">The sequence shown here is derived from an EMBL/GenBank/DDBJ whole genome shotgun (WGS) entry which is preliminary data.</text>
</comment>